<sequence length="317" mass="33872">MTLRIVVLGSAAGGGFPQWNCRCPVCALAWDRDPRVKPRTQSSIAIETGDDRWTLFNASPDLRSQILATPQIQPRGLRDSPIRSVVLTNGDVDHVDGLITLRERSPLTIYATSEISAIIDANPVYGVLAKDVVARRTVDLGATFQIDDTTIEFFGVPGKVPLYMETESLKIGDVGGDTVGVDVRKGGSRLVYIPGCAVVNDDVRARVEGADALLFDGTVFEDDEMQRAGVGVKTGRRMGHVPLSGAGGSLEEFKGVNVGRKIYIHINNTNPILIEGSPQRQAVEAAGWEVSEDGLEVALSDAAGTRHAHGDRGSTAA</sequence>
<keyword evidence="5 6" id="KW-0884">PQQ biosynthesis</keyword>
<name>A0A9W6JS70_9HYPH</name>
<dbReference type="SUPFAM" id="SSF56281">
    <property type="entry name" value="Metallo-hydrolase/oxidoreductase"/>
    <property type="match status" value="1"/>
</dbReference>
<evidence type="ECO:0000259" key="7">
    <source>
        <dbReference type="SMART" id="SM00849"/>
    </source>
</evidence>
<evidence type="ECO:0000256" key="2">
    <source>
        <dbReference type="ARBA" id="ARBA00008481"/>
    </source>
</evidence>
<comment type="function">
    <text evidence="6">May be involved in the transport of PQQ or its precursor to the periplasm.</text>
</comment>
<gene>
    <name evidence="6 8" type="primary">pqqB</name>
    <name evidence="8" type="ORF">GCM10008174_28210</name>
</gene>
<feature type="domain" description="Metallo-beta-lactamase" evidence="7">
    <location>
        <begin position="40"/>
        <end position="218"/>
    </location>
</feature>
<accession>A0A9W6JS70</accession>
<proteinExistence type="inferred from homology"/>
<dbReference type="Proteomes" id="UP001143309">
    <property type="component" value="Unassembled WGS sequence"/>
</dbReference>
<dbReference type="NCBIfam" id="TIGR02108">
    <property type="entry name" value="PQQ_syn_pqqB"/>
    <property type="match status" value="1"/>
</dbReference>
<dbReference type="InterPro" id="IPR001279">
    <property type="entry name" value="Metallo-B-lactamas"/>
</dbReference>
<organism evidence="8 9">
    <name type="scientific">Methylopila turkensis</name>
    <dbReference type="NCBI Taxonomy" id="1437816"/>
    <lineage>
        <taxon>Bacteria</taxon>
        <taxon>Pseudomonadati</taxon>
        <taxon>Pseudomonadota</taxon>
        <taxon>Alphaproteobacteria</taxon>
        <taxon>Hyphomicrobiales</taxon>
        <taxon>Methylopilaceae</taxon>
        <taxon>Methylopila</taxon>
    </lineage>
</organism>
<comment type="pathway">
    <text evidence="1 6">Cofactor biosynthesis; pyrroloquinoline quinone biosynthesis.</text>
</comment>
<dbReference type="Pfam" id="PF12706">
    <property type="entry name" value="Lactamase_B_2"/>
    <property type="match status" value="1"/>
</dbReference>
<evidence type="ECO:0000256" key="1">
    <source>
        <dbReference type="ARBA" id="ARBA00004886"/>
    </source>
</evidence>
<evidence type="ECO:0000256" key="3">
    <source>
        <dbReference type="ARBA" id="ARBA00015084"/>
    </source>
</evidence>
<dbReference type="HAMAP" id="MF_00653">
    <property type="entry name" value="PQQ_syn_PqqB"/>
    <property type="match status" value="1"/>
</dbReference>
<dbReference type="GO" id="GO:0018189">
    <property type="term" value="P:pyrroloquinoline quinone biosynthetic process"/>
    <property type="evidence" value="ECO:0007669"/>
    <property type="project" value="UniProtKB-UniRule"/>
</dbReference>
<dbReference type="PANTHER" id="PTHR42663">
    <property type="entry name" value="HYDROLASE C777.06C-RELATED-RELATED"/>
    <property type="match status" value="1"/>
</dbReference>
<evidence type="ECO:0000256" key="5">
    <source>
        <dbReference type="ARBA" id="ARBA00022905"/>
    </source>
</evidence>
<dbReference type="Gene3D" id="3.60.15.10">
    <property type="entry name" value="Ribonuclease Z/Hydroxyacylglutathione hydrolase-like"/>
    <property type="match status" value="1"/>
</dbReference>
<keyword evidence="4 6" id="KW-0813">Transport</keyword>
<dbReference type="InterPro" id="IPR036866">
    <property type="entry name" value="RibonucZ/Hydroxyglut_hydro"/>
</dbReference>
<protein>
    <recommendedName>
        <fullName evidence="3 6">Coenzyme PQQ synthesis protein B</fullName>
    </recommendedName>
    <alternativeName>
        <fullName evidence="6">Pyrroloquinoline quinone biosynthesis protein B</fullName>
    </alternativeName>
</protein>
<dbReference type="CDD" id="cd16274">
    <property type="entry name" value="PQQB-like_MBL-fold"/>
    <property type="match status" value="1"/>
</dbReference>
<dbReference type="SMART" id="SM00849">
    <property type="entry name" value="Lactamase_B"/>
    <property type="match status" value="1"/>
</dbReference>
<comment type="similarity">
    <text evidence="2 6">Belongs to the PqqB family.</text>
</comment>
<dbReference type="AlphaFoldDB" id="A0A9W6JS70"/>
<evidence type="ECO:0000256" key="4">
    <source>
        <dbReference type="ARBA" id="ARBA00022448"/>
    </source>
</evidence>
<reference evidence="8" key="2">
    <citation type="submission" date="2023-01" db="EMBL/GenBank/DDBJ databases">
        <authorList>
            <person name="Sun Q."/>
            <person name="Evtushenko L."/>
        </authorList>
    </citation>
    <scope>NUCLEOTIDE SEQUENCE</scope>
    <source>
        <strain evidence="8">VKM B-2748</strain>
    </source>
</reference>
<dbReference type="InterPro" id="IPR011842">
    <property type="entry name" value="PQQ_synth_PqqB"/>
</dbReference>
<dbReference type="EMBL" id="BSFL01000003">
    <property type="protein sequence ID" value="GLK81080.1"/>
    <property type="molecule type" value="Genomic_DNA"/>
</dbReference>
<evidence type="ECO:0000313" key="9">
    <source>
        <dbReference type="Proteomes" id="UP001143309"/>
    </source>
</evidence>
<comment type="caution">
    <text evidence="8">The sequence shown here is derived from an EMBL/GenBank/DDBJ whole genome shotgun (WGS) entry which is preliminary data.</text>
</comment>
<dbReference type="PANTHER" id="PTHR42663:SF7">
    <property type="entry name" value="COENZYME PQQ SYNTHESIS PROTEIN B"/>
    <property type="match status" value="1"/>
</dbReference>
<evidence type="ECO:0000256" key="6">
    <source>
        <dbReference type="HAMAP-Rule" id="MF_00653"/>
    </source>
</evidence>
<reference evidence="8" key="1">
    <citation type="journal article" date="2014" name="Int. J. Syst. Evol. Microbiol.">
        <title>Complete genome sequence of Corynebacterium casei LMG S-19264T (=DSM 44701T), isolated from a smear-ripened cheese.</title>
        <authorList>
            <consortium name="US DOE Joint Genome Institute (JGI-PGF)"/>
            <person name="Walter F."/>
            <person name="Albersmeier A."/>
            <person name="Kalinowski J."/>
            <person name="Ruckert C."/>
        </authorList>
    </citation>
    <scope>NUCLEOTIDE SEQUENCE</scope>
    <source>
        <strain evidence="8">VKM B-2748</strain>
    </source>
</reference>
<evidence type="ECO:0000313" key="8">
    <source>
        <dbReference type="EMBL" id="GLK81080.1"/>
    </source>
</evidence>
<keyword evidence="9" id="KW-1185">Reference proteome</keyword>